<evidence type="ECO:0000256" key="2">
    <source>
        <dbReference type="ARBA" id="ARBA00005074"/>
    </source>
</evidence>
<feature type="transmembrane region" description="Helical" evidence="19">
    <location>
        <begin position="335"/>
        <end position="364"/>
    </location>
</feature>
<dbReference type="Ensembl" id="ENSAPLT00000033780.1">
    <property type="protein sequence ID" value="ENSAPLP00000019656.1"/>
    <property type="gene ID" value="ENSAPLG00000005313.2"/>
</dbReference>
<evidence type="ECO:0000313" key="21">
    <source>
        <dbReference type="Proteomes" id="UP000016666"/>
    </source>
</evidence>
<dbReference type="InterPro" id="IPR049941">
    <property type="entry name" value="LPLAT_7/PORCN-like"/>
</dbReference>
<dbReference type="EC" id="2.3.1.23" evidence="15"/>
<dbReference type="AlphaFoldDB" id="A0A493T1F6"/>
<reference evidence="20 21" key="1">
    <citation type="submission" date="2017-10" db="EMBL/GenBank/DDBJ databases">
        <title>A new Pekin duck reference genome.</title>
        <authorList>
            <person name="Hou Z.-C."/>
            <person name="Zhou Z.-K."/>
            <person name="Zhu F."/>
            <person name="Hou S.-S."/>
        </authorList>
    </citation>
    <scope>NUCLEOTIDE SEQUENCE [LARGE SCALE GENOMIC DNA]</scope>
</reference>
<dbReference type="GO" id="GO:0034378">
    <property type="term" value="P:chylomicron assembly"/>
    <property type="evidence" value="ECO:0007669"/>
    <property type="project" value="Ensembl"/>
</dbReference>
<comment type="similarity">
    <text evidence="3">Belongs to the membrane-bound acyltransferase family.</text>
</comment>
<dbReference type="GO" id="GO:0050728">
    <property type="term" value="P:negative regulation of inflammatory response"/>
    <property type="evidence" value="ECO:0007669"/>
    <property type="project" value="Ensembl"/>
</dbReference>
<feature type="compositionally biased region" description="Low complexity" evidence="18">
    <location>
        <begin position="16"/>
        <end position="38"/>
    </location>
</feature>
<dbReference type="GO" id="GO:0030258">
    <property type="term" value="P:lipid modification"/>
    <property type="evidence" value="ECO:0007669"/>
    <property type="project" value="TreeGrafter"/>
</dbReference>
<dbReference type="InterPro" id="IPR004299">
    <property type="entry name" value="MBOAT_fam"/>
</dbReference>
<evidence type="ECO:0000256" key="9">
    <source>
        <dbReference type="ARBA" id="ARBA00023098"/>
    </source>
</evidence>
<gene>
    <name evidence="20" type="primary">LPCAT3</name>
</gene>
<feature type="transmembrane region" description="Helical" evidence="19">
    <location>
        <begin position="515"/>
        <end position="534"/>
    </location>
</feature>
<dbReference type="EC" id="2.3.1.n6" evidence="16"/>
<reference evidence="20" key="2">
    <citation type="submission" date="2025-08" db="UniProtKB">
        <authorList>
            <consortium name="Ensembl"/>
        </authorList>
    </citation>
    <scope>IDENTIFICATION</scope>
</reference>
<protein>
    <recommendedName>
        <fullName evidence="17">Lysophospholipid acyltransferase 5</fullName>
        <ecNumber evidence="15">2.3.1.23</ecNumber>
        <ecNumber evidence="16">2.3.1.n6</ecNumber>
    </recommendedName>
</protein>
<accession>A0A493T1F6</accession>
<evidence type="ECO:0000256" key="16">
    <source>
        <dbReference type="ARBA" id="ARBA00038923"/>
    </source>
</evidence>
<dbReference type="GO" id="GO:1903573">
    <property type="term" value="P:negative regulation of response to endoplasmic reticulum stress"/>
    <property type="evidence" value="ECO:0007669"/>
    <property type="project" value="Ensembl"/>
</dbReference>
<evidence type="ECO:0000256" key="18">
    <source>
        <dbReference type="SAM" id="MobiDB-lite"/>
    </source>
</evidence>
<evidence type="ECO:0000256" key="17">
    <source>
        <dbReference type="ARBA" id="ARBA00039721"/>
    </source>
</evidence>
<keyword evidence="9" id="KW-0443">Lipid metabolism</keyword>
<dbReference type="GO" id="GO:1905885">
    <property type="term" value="P:positive regulation of triglyceride transport"/>
    <property type="evidence" value="ECO:0007669"/>
    <property type="project" value="Ensembl"/>
</dbReference>
<dbReference type="GO" id="GO:0047184">
    <property type="term" value="F:1-acylglycerophosphocholine O-acyltransferase activity"/>
    <property type="evidence" value="ECO:0007669"/>
    <property type="project" value="UniProtKB-EC"/>
</dbReference>
<evidence type="ECO:0000256" key="12">
    <source>
        <dbReference type="ARBA" id="ARBA00023264"/>
    </source>
</evidence>
<evidence type="ECO:0000256" key="15">
    <source>
        <dbReference type="ARBA" id="ARBA00026120"/>
    </source>
</evidence>
<dbReference type="GO" id="GO:0006656">
    <property type="term" value="P:phosphatidylcholine biosynthetic process"/>
    <property type="evidence" value="ECO:0007669"/>
    <property type="project" value="TreeGrafter"/>
</dbReference>
<evidence type="ECO:0000256" key="1">
    <source>
        <dbReference type="ARBA" id="ARBA00004477"/>
    </source>
</evidence>
<dbReference type="GO" id="GO:0036151">
    <property type="term" value="P:phosphatidylcholine acyl-chain remodeling"/>
    <property type="evidence" value="ECO:0007669"/>
    <property type="project" value="Ensembl"/>
</dbReference>
<evidence type="ECO:0000256" key="3">
    <source>
        <dbReference type="ARBA" id="ARBA00010323"/>
    </source>
</evidence>
<proteinExistence type="inferred from homology"/>
<evidence type="ECO:0000256" key="13">
    <source>
        <dbReference type="ARBA" id="ARBA00023315"/>
    </source>
</evidence>
<keyword evidence="4" id="KW-0444">Lipid biosynthesis</keyword>
<evidence type="ECO:0000256" key="14">
    <source>
        <dbReference type="ARBA" id="ARBA00025707"/>
    </source>
</evidence>
<keyword evidence="12" id="KW-1208">Phospholipid metabolism</keyword>
<feature type="region of interest" description="Disordered" evidence="18">
    <location>
        <begin position="1"/>
        <end position="38"/>
    </location>
</feature>
<evidence type="ECO:0000256" key="11">
    <source>
        <dbReference type="ARBA" id="ARBA00023209"/>
    </source>
</evidence>
<keyword evidence="8 19" id="KW-1133">Transmembrane helix</keyword>
<keyword evidence="7" id="KW-0256">Endoplasmic reticulum</keyword>
<dbReference type="Proteomes" id="UP000016666">
    <property type="component" value="Chromosome 1"/>
</dbReference>
<dbReference type="GO" id="GO:0071617">
    <property type="term" value="F:lysophospholipid acyltransferase activity"/>
    <property type="evidence" value="ECO:0007669"/>
    <property type="project" value="TreeGrafter"/>
</dbReference>
<keyword evidence="5" id="KW-0808">Transferase</keyword>
<comment type="subcellular location">
    <subcellularLocation>
        <location evidence="1">Endoplasmic reticulum membrane</location>
        <topology evidence="1">Multi-pass membrane protein</topology>
    </subcellularLocation>
</comment>
<keyword evidence="6 19" id="KW-0812">Transmembrane</keyword>
<feature type="transmembrane region" description="Helical" evidence="19">
    <location>
        <begin position="130"/>
        <end position="146"/>
    </location>
</feature>
<dbReference type="PANTHER" id="PTHR13906:SF14">
    <property type="entry name" value="LYSOPHOSPHOLIPID ACYLTRANSFERASE 5"/>
    <property type="match status" value="1"/>
</dbReference>
<dbReference type="GO" id="GO:0090158">
    <property type="term" value="P:endoplasmic reticulum membrane organization"/>
    <property type="evidence" value="ECO:0007669"/>
    <property type="project" value="Ensembl"/>
</dbReference>
<evidence type="ECO:0000256" key="19">
    <source>
        <dbReference type="SAM" id="Phobius"/>
    </source>
</evidence>
<comment type="pathway">
    <text evidence="14">Phospholipid metabolism.</text>
</comment>
<comment type="pathway">
    <text evidence="2">Lipid metabolism; phospholipid metabolism.</text>
</comment>
<evidence type="ECO:0000256" key="5">
    <source>
        <dbReference type="ARBA" id="ARBA00022679"/>
    </source>
</evidence>
<reference evidence="20" key="3">
    <citation type="submission" date="2025-09" db="UniProtKB">
        <authorList>
            <consortium name="Ensembl"/>
        </authorList>
    </citation>
    <scope>IDENTIFICATION</scope>
</reference>
<dbReference type="GO" id="GO:0045540">
    <property type="term" value="P:regulation of cholesterol biosynthetic process"/>
    <property type="evidence" value="ECO:0007669"/>
    <property type="project" value="Ensembl"/>
</dbReference>
<dbReference type="GO" id="GO:0034379">
    <property type="term" value="P:very-low-density lipoprotein particle assembly"/>
    <property type="evidence" value="ECO:0007669"/>
    <property type="project" value="Ensembl"/>
</dbReference>
<dbReference type="GO" id="GO:0036150">
    <property type="term" value="P:phosphatidylserine acyl-chain remodeling"/>
    <property type="evidence" value="ECO:0007669"/>
    <property type="project" value="Ensembl"/>
</dbReference>
<evidence type="ECO:0000256" key="10">
    <source>
        <dbReference type="ARBA" id="ARBA00023136"/>
    </source>
</evidence>
<keyword evidence="10 19" id="KW-0472">Membrane</keyword>
<dbReference type="GO" id="GO:0005789">
    <property type="term" value="C:endoplasmic reticulum membrane"/>
    <property type="evidence" value="ECO:0007669"/>
    <property type="project" value="UniProtKB-SubCell"/>
</dbReference>
<evidence type="ECO:0000256" key="4">
    <source>
        <dbReference type="ARBA" id="ARBA00022516"/>
    </source>
</evidence>
<keyword evidence="21" id="KW-1185">Reference proteome</keyword>
<feature type="transmembrane region" description="Helical" evidence="19">
    <location>
        <begin position="427"/>
        <end position="455"/>
    </location>
</feature>
<dbReference type="GO" id="GO:0045797">
    <property type="term" value="P:positive regulation of intestinal cholesterol absorption"/>
    <property type="evidence" value="ECO:0007669"/>
    <property type="project" value="Ensembl"/>
</dbReference>
<evidence type="ECO:0000313" key="20">
    <source>
        <dbReference type="Ensembl" id="ENSAPLP00000019656.1"/>
    </source>
</evidence>
<evidence type="ECO:0000256" key="7">
    <source>
        <dbReference type="ARBA" id="ARBA00022824"/>
    </source>
</evidence>
<dbReference type="Pfam" id="PF03062">
    <property type="entry name" value="MBOAT"/>
    <property type="match status" value="1"/>
</dbReference>
<name>A0A493T1F6_ANAPP</name>
<keyword evidence="13" id="KW-0012">Acyltransferase</keyword>
<dbReference type="PANTHER" id="PTHR13906">
    <property type="entry name" value="PORCUPINE"/>
    <property type="match status" value="1"/>
</dbReference>
<feature type="transmembrane region" description="Helical" evidence="19">
    <location>
        <begin position="384"/>
        <end position="407"/>
    </location>
</feature>
<dbReference type="GO" id="GO:0106262">
    <property type="term" value="F:1-acylglycerophosphoethanolamine O-acyltransferase activity"/>
    <property type="evidence" value="ECO:0007669"/>
    <property type="project" value="Ensembl"/>
</dbReference>
<feature type="transmembrane region" description="Helical" evidence="19">
    <location>
        <begin position="176"/>
        <end position="194"/>
    </location>
</feature>
<evidence type="ECO:0000256" key="6">
    <source>
        <dbReference type="ARBA" id="ARBA00022692"/>
    </source>
</evidence>
<evidence type="ECO:0000256" key="8">
    <source>
        <dbReference type="ARBA" id="ARBA00022989"/>
    </source>
</evidence>
<dbReference type="GO" id="GO:0036152">
    <property type="term" value="P:phosphatidylethanolamine acyl-chain remodeling"/>
    <property type="evidence" value="ECO:0007669"/>
    <property type="project" value="Ensembl"/>
</dbReference>
<dbReference type="GO" id="GO:0106263">
    <property type="term" value="F:1-acylglycerophosphoserine O-acyltransferase activity"/>
    <property type="evidence" value="ECO:0007669"/>
    <property type="project" value="Ensembl"/>
</dbReference>
<keyword evidence="11" id="KW-0594">Phospholipid biosynthesis</keyword>
<organism evidence="20 21">
    <name type="scientific">Anas platyrhynchos platyrhynchos</name>
    <name type="common">Northern mallard</name>
    <dbReference type="NCBI Taxonomy" id="8840"/>
    <lineage>
        <taxon>Eukaryota</taxon>
        <taxon>Metazoa</taxon>
        <taxon>Chordata</taxon>
        <taxon>Craniata</taxon>
        <taxon>Vertebrata</taxon>
        <taxon>Euteleostomi</taxon>
        <taxon>Archelosauria</taxon>
        <taxon>Archosauria</taxon>
        <taxon>Dinosauria</taxon>
        <taxon>Saurischia</taxon>
        <taxon>Theropoda</taxon>
        <taxon>Coelurosauria</taxon>
        <taxon>Aves</taxon>
        <taxon>Neognathae</taxon>
        <taxon>Galloanserae</taxon>
        <taxon>Anseriformes</taxon>
        <taxon>Anatidae</taxon>
        <taxon>Anatinae</taxon>
        <taxon>Anas</taxon>
    </lineage>
</organism>
<dbReference type="GeneTree" id="ENSGT01030000234564"/>
<sequence length="549" mass="62977">MGGERRPGAVRGGRGAAAAGFQAPAAGGAAGRAATWRPRGRAAAWPSWRRPWARRSRRCASSSPSSWLAFRDRGGACLRLVLKGECRGGGESGLEQDKNSWSPWDMAIRGERGYPFALFQRYFLFQKETYLIHLYNALTGLSIAYFNFGMQFFHSLLCVLIQFLILRLMGRTITAVFTTFLFQMTYLMAGYYFTATEHYDIKWTMPHCVLTLKLIGLAIDYYDGGKDLEFLTPEQRRFAVRGVPTLLEVSGFSYFYGAFMVGPQFSMTDYQKLARGEMTDVQGQRPNSFVPALKRLSLGLFFLVTYTLSSQYISDEYLISDDYMEKPFWFRCGYILIWGKIILYKYVTCWLVTEGVCILVGLGYNGKDQNGKPMWDACANMKVWLYETTPLFTGTIASFNINTNAWVARYIFKRLKFLGNKLLSQALALFFLAIWHGLHSGYLVCFQMELLIVIVERQVINLVRDSPPLSTLASITALQPIFYVLQQANHWMFMGYSLVPFCLFTWDKWMKVYRSIYFLGHVLFFTLLLVLPYIRKLIVPRKEKLKKAE</sequence>
<dbReference type="GO" id="GO:0036335">
    <property type="term" value="P:intestinal stem cell homeostasis"/>
    <property type="evidence" value="ECO:0007669"/>
    <property type="project" value="Ensembl"/>
</dbReference>
<dbReference type="STRING" id="8840.ENSAPLP00000019656"/>